<feature type="region of interest" description="Disordered" evidence="1">
    <location>
        <begin position="1"/>
        <end position="80"/>
    </location>
</feature>
<organism evidence="2 3">
    <name type="scientific">Streptomyces niphimycinicus</name>
    <dbReference type="NCBI Taxonomy" id="2842201"/>
    <lineage>
        <taxon>Bacteria</taxon>
        <taxon>Bacillati</taxon>
        <taxon>Actinomycetota</taxon>
        <taxon>Actinomycetes</taxon>
        <taxon>Kitasatosporales</taxon>
        <taxon>Streptomycetaceae</taxon>
        <taxon>Streptomyces</taxon>
    </lineage>
</organism>
<dbReference type="RefSeq" id="WP_216348219.1">
    <property type="nucleotide sequence ID" value="NZ_JAHLEM010001261.1"/>
</dbReference>
<proteinExistence type="predicted"/>
<sequence length="80" mass="8730">MREPMPVPVRMPESEVGSGVEPWGGTGSWAGVEQEMGPEPDPDPRSGTGPALRPVPLQQAPLARPPQPRPPRWVRDHHRG</sequence>
<evidence type="ECO:0000313" key="3">
    <source>
        <dbReference type="Proteomes" id="UP000720508"/>
    </source>
</evidence>
<reference evidence="2 3" key="1">
    <citation type="submission" date="2021-06" db="EMBL/GenBank/DDBJ databases">
        <authorList>
            <person name="Pan X."/>
        </authorList>
    </citation>
    <scope>NUCLEOTIDE SEQUENCE [LARGE SCALE GENOMIC DNA]</scope>
    <source>
        <strain evidence="2 3">4503</strain>
    </source>
</reference>
<evidence type="ECO:0000256" key="1">
    <source>
        <dbReference type="SAM" id="MobiDB-lite"/>
    </source>
</evidence>
<dbReference type="EMBL" id="JAHLEM010001261">
    <property type="protein sequence ID" value="MBU3871746.1"/>
    <property type="molecule type" value="Genomic_DNA"/>
</dbReference>
<name>A0ABS6CXN0_9ACTN</name>
<gene>
    <name evidence="2" type="ORF">KN815_49215</name>
</gene>
<protein>
    <submittedName>
        <fullName evidence="2">Uncharacterized protein</fullName>
    </submittedName>
</protein>
<evidence type="ECO:0000313" key="2">
    <source>
        <dbReference type="EMBL" id="MBU3871746.1"/>
    </source>
</evidence>
<accession>A0ABS6CXN0</accession>
<keyword evidence="3" id="KW-1185">Reference proteome</keyword>
<comment type="caution">
    <text evidence="2">The sequence shown here is derived from an EMBL/GenBank/DDBJ whole genome shotgun (WGS) entry which is preliminary data.</text>
</comment>
<dbReference type="Proteomes" id="UP000720508">
    <property type="component" value="Unassembled WGS sequence"/>
</dbReference>